<proteinExistence type="predicted"/>
<dbReference type="Proteomes" id="UP000239907">
    <property type="component" value="Unassembled WGS sequence"/>
</dbReference>
<organism evidence="2 3">
    <name type="scientific">Rubritalea profundi</name>
    <dbReference type="NCBI Taxonomy" id="1658618"/>
    <lineage>
        <taxon>Bacteria</taxon>
        <taxon>Pseudomonadati</taxon>
        <taxon>Verrucomicrobiota</taxon>
        <taxon>Verrucomicrobiia</taxon>
        <taxon>Verrucomicrobiales</taxon>
        <taxon>Rubritaleaceae</taxon>
        <taxon>Rubritalea</taxon>
    </lineage>
</organism>
<dbReference type="AlphaFoldDB" id="A0A2S7TZM2"/>
<evidence type="ECO:0008006" key="4">
    <source>
        <dbReference type="Google" id="ProtNLM"/>
    </source>
</evidence>
<gene>
    <name evidence="2" type="ORF">BSZ32_03795</name>
</gene>
<dbReference type="Pfam" id="PF14316">
    <property type="entry name" value="DUF4381"/>
    <property type="match status" value="1"/>
</dbReference>
<dbReference type="RefSeq" id="WP_105042196.1">
    <property type="nucleotide sequence ID" value="NZ_MQWA01000001.1"/>
</dbReference>
<dbReference type="EMBL" id="MQWA01000001">
    <property type="protein sequence ID" value="PQJ27707.1"/>
    <property type="molecule type" value="Genomic_DNA"/>
</dbReference>
<dbReference type="OrthoDB" id="9882380at2"/>
<comment type="caution">
    <text evidence="2">The sequence shown here is derived from an EMBL/GenBank/DDBJ whole genome shotgun (WGS) entry which is preliminary data.</text>
</comment>
<feature type="transmembrane region" description="Helical" evidence="1">
    <location>
        <begin position="19"/>
        <end position="40"/>
    </location>
</feature>
<evidence type="ECO:0000313" key="2">
    <source>
        <dbReference type="EMBL" id="PQJ27707.1"/>
    </source>
</evidence>
<dbReference type="InterPro" id="IPR025489">
    <property type="entry name" value="DUF4381"/>
</dbReference>
<evidence type="ECO:0000256" key="1">
    <source>
        <dbReference type="SAM" id="Phobius"/>
    </source>
</evidence>
<name>A0A2S7TZM2_9BACT</name>
<keyword evidence="1" id="KW-0472">Membrane</keyword>
<keyword evidence="1" id="KW-1133">Transmembrane helix</keyword>
<protein>
    <recommendedName>
        <fullName evidence="4">DUF4129 domain-containing protein</fullName>
    </recommendedName>
</protein>
<accession>A0A2S7TZM2</accession>
<reference evidence="2 3" key="1">
    <citation type="submission" date="2016-12" db="EMBL/GenBank/DDBJ databases">
        <title>Study of bacterial adaptation to deep sea.</title>
        <authorList>
            <person name="Song J."/>
            <person name="Yoshizawa S."/>
            <person name="Kogure K."/>
        </authorList>
    </citation>
    <scope>NUCLEOTIDE SEQUENCE [LARGE SCALE GENOMIC DNA]</scope>
    <source>
        <strain evidence="2 3">SAORIC-165</strain>
    </source>
</reference>
<keyword evidence="1" id="KW-0812">Transmembrane</keyword>
<evidence type="ECO:0000313" key="3">
    <source>
        <dbReference type="Proteomes" id="UP000239907"/>
    </source>
</evidence>
<sequence length="172" mass="19413">MPEINDIIETSDPSPLFLWWQWALVGIGVCLFLYLLSFLLKRKKGQPRLPSHSNLDLALQQLTALDSSKNDSNRLAVHLSLIVRKFIQRSFGDTALFETDEEFHARSTELERFSPEATEQLKNYLTAVADHKYAPNPNHPAALESLIENAELLLRNLDSIDLSAPQVTTQAS</sequence>
<keyword evidence="3" id="KW-1185">Reference proteome</keyword>